<evidence type="ECO:0000313" key="7">
    <source>
        <dbReference type="Proteomes" id="UP000323410"/>
    </source>
</evidence>
<dbReference type="PANTHER" id="PTHR43046">
    <property type="entry name" value="GDP-MANNOSE MANNOSYL HYDROLASE"/>
    <property type="match status" value="1"/>
</dbReference>
<dbReference type="InterPro" id="IPR015797">
    <property type="entry name" value="NUDIX_hydrolase-like_dom_sf"/>
</dbReference>
<keyword evidence="3 4" id="KW-0378">Hydrolase</keyword>
<dbReference type="EMBL" id="VSLD01000001">
    <property type="protein sequence ID" value="TYD00293.1"/>
    <property type="molecule type" value="Genomic_DNA"/>
</dbReference>
<dbReference type="PANTHER" id="PTHR43046:SF14">
    <property type="entry name" value="MUTT_NUDIX FAMILY PROTEIN"/>
    <property type="match status" value="1"/>
</dbReference>
<evidence type="ECO:0000256" key="2">
    <source>
        <dbReference type="ARBA" id="ARBA00005582"/>
    </source>
</evidence>
<evidence type="ECO:0000259" key="5">
    <source>
        <dbReference type="PROSITE" id="PS51462"/>
    </source>
</evidence>
<keyword evidence="7" id="KW-1185">Reference proteome</keyword>
<dbReference type="CDD" id="cd04673">
    <property type="entry name" value="NUDIX_ADPRase"/>
    <property type="match status" value="1"/>
</dbReference>
<evidence type="ECO:0000313" key="6">
    <source>
        <dbReference type="EMBL" id="TYD00293.1"/>
    </source>
</evidence>
<name>A0A5D0XU15_9MICC</name>
<dbReference type="InterPro" id="IPR020476">
    <property type="entry name" value="Nudix_hydrolase"/>
</dbReference>
<reference evidence="6 7" key="1">
    <citation type="submission" date="2019-08" db="EMBL/GenBank/DDBJ databases">
        <title>Genone of Arthrobacter echini P9.</title>
        <authorList>
            <person name="Bowman J.P."/>
        </authorList>
    </citation>
    <scope>NUCLEOTIDE SEQUENCE [LARGE SCALE GENOMIC DNA]</scope>
    <source>
        <strain evidence="6 7">P9</strain>
    </source>
</reference>
<evidence type="ECO:0000256" key="3">
    <source>
        <dbReference type="ARBA" id="ARBA00022801"/>
    </source>
</evidence>
<dbReference type="PROSITE" id="PS00893">
    <property type="entry name" value="NUDIX_BOX"/>
    <property type="match status" value="1"/>
</dbReference>
<evidence type="ECO:0000256" key="1">
    <source>
        <dbReference type="ARBA" id="ARBA00001946"/>
    </source>
</evidence>
<evidence type="ECO:0000256" key="4">
    <source>
        <dbReference type="RuleBase" id="RU003476"/>
    </source>
</evidence>
<comment type="caution">
    <text evidence="6">The sequence shown here is derived from an EMBL/GenBank/DDBJ whole genome shotgun (WGS) entry which is preliminary data.</text>
</comment>
<dbReference type="InterPro" id="IPR020084">
    <property type="entry name" value="NUDIX_hydrolase_CS"/>
</dbReference>
<accession>A0A5D0XU15</accession>
<organism evidence="6 7">
    <name type="scientific">Arthrobacter echini</name>
    <dbReference type="NCBI Taxonomy" id="1529066"/>
    <lineage>
        <taxon>Bacteria</taxon>
        <taxon>Bacillati</taxon>
        <taxon>Actinomycetota</taxon>
        <taxon>Actinomycetes</taxon>
        <taxon>Micrococcales</taxon>
        <taxon>Micrococcaceae</taxon>
        <taxon>Arthrobacter</taxon>
    </lineage>
</organism>
<comment type="similarity">
    <text evidence="2 4">Belongs to the Nudix hydrolase family.</text>
</comment>
<dbReference type="SUPFAM" id="SSF55811">
    <property type="entry name" value="Nudix"/>
    <property type="match status" value="1"/>
</dbReference>
<sequence length="169" mass="18279">MQRAYEEGSLPRVLQDAVGSDDARPVSIRSRPGLESVRVRRTPAAATVVRDADGRFLLVLRANAPSAGRWSFPGGRVEADESLEDAAVRETLEETGLHIRIDRLLGSLEIPHGTGVVFEVHDFLASPVGGILLAGDDAADAGWFTHQEMTLMPLSDGLLEFLVRAEILP</sequence>
<feature type="domain" description="Nudix hydrolase" evidence="5">
    <location>
        <begin position="39"/>
        <end position="167"/>
    </location>
</feature>
<dbReference type="Proteomes" id="UP000323410">
    <property type="component" value="Unassembled WGS sequence"/>
</dbReference>
<dbReference type="GO" id="GO:0016787">
    <property type="term" value="F:hydrolase activity"/>
    <property type="evidence" value="ECO:0007669"/>
    <property type="project" value="UniProtKB-KW"/>
</dbReference>
<dbReference type="Pfam" id="PF00293">
    <property type="entry name" value="NUDIX"/>
    <property type="match status" value="1"/>
</dbReference>
<dbReference type="PRINTS" id="PR00502">
    <property type="entry name" value="NUDIXFAMILY"/>
</dbReference>
<dbReference type="OrthoDB" id="9804442at2"/>
<comment type="cofactor">
    <cofactor evidence="1">
        <name>Mg(2+)</name>
        <dbReference type="ChEBI" id="CHEBI:18420"/>
    </cofactor>
</comment>
<proteinExistence type="inferred from homology"/>
<dbReference type="AlphaFoldDB" id="A0A5D0XU15"/>
<dbReference type="InterPro" id="IPR000086">
    <property type="entry name" value="NUDIX_hydrolase_dom"/>
</dbReference>
<protein>
    <submittedName>
        <fullName evidence="6">NUDIX domain-containing protein</fullName>
    </submittedName>
</protein>
<dbReference type="Gene3D" id="3.90.79.10">
    <property type="entry name" value="Nucleoside Triphosphate Pyrophosphohydrolase"/>
    <property type="match status" value="1"/>
</dbReference>
<gene>
    <name evidence="6" type="ORF">FQ377_02215</name>
</gene>
<dbReference type="PROSITE" id="PS51462">
    <property type="entry name" value="NUDIX"/>
    <property type="match status" value="1"/>
</dbReference>